<accession>A0A6I2LA10</accession>
<comment type="caution">
    <text evidence="1">The sequence shown here is derived from an EMBL/GenBank/DDBJ whole genome shotgun (WGS) entry which is preliminary data.</text>
</comment>
<dbReference type="EMBL" id="WKJK01000014">
    <property type="protein sequence ID" value="MRW93109.1"/>
    <property type="molecule type" value="Genomic_DNA"/>
</dbReference>
<sequence>MDTVHDVLDRAWNAHAAGEFEAALNDYSWLFDASATSDDTAPLRLSYVLSSWAKLAGDYLPARHALVALRDRLTAQLLAQPTDAALFNDIRVINTKLGDLQNTHHLFQQLPETLAQHVAPVALSALVACEDYALARRYLPYPEQHLADAAAHLNELKSHINVLTHDGMAEMLADVFNYITEVALVLDLLDGCGDTAAAERARQQAVNLVQAPEARACVQAELDNPGTTLDAMVELQNSVTA</sequence>
<dbReference type="AlphaFoldDB" id="A0A6I2LA10"/>
<organism evidence="1 2">
    <name type="scientific">Duganella guangzhouensis</name>
    <dbReference type="NCBI Taxonomy" id="2666084"/>
    <lineage>
        <taxon>Bacteria</taxon>
        <taxon>Pseudomonadati</taxon>
        <taxon>Pseudomonadota</taxon>
        <taxon>Betaproteobacteria</taxon>
        <taxon>Burkholderiales</taxon>
        <taxon>Oxalobacteraceae</taxon>
        <taxon>Telluria group</taxon>
        <taxon>Duganella</taxon>
    </lineage>
</organism>
<keyword evidence="2" id="KW-1185">Reference proteome</keyword>
<dbReference type="Proteomes" id="UP000433309">
    <property type="component" value="Unassembled WGS sequence"/>
</dbReference>
<proteinExistence type="predicted"/>
<evidence type="ECO:0000313" key="1">
    <source>
        <dbReference type="EMBL" id="MRW93109.1"/>
    </source>
</evidence>
<gene>
    <name evidence="1" type="ORF">GJ699_24215</name>
</gene>
<dbReference type="RefSeq" id="WP_154381158.1">
    <property type="nucleotide sequence ID" value="NZ_WKJK01000014.1"/>
</dbReference>
<evidence type="ECO:0000313" key="2">
    <source>
        <dbReference type="Proteomes" id="UP000433309"/>
    </source>
</evidence>
<name>A0A6I2LA10_9BURK</name>
<protein>
    <submittedName>
        <fullName evidence="1">Uncharacterized protein</fullName>
    </submittedName>
</protein>
<reference evidence="1 2" key="1">
    <citation type="submission" date="2019-11" db="EMBL/GenBank/DDBJ databases">
        <title>Novel species isolated from a subtropical stream in China.</title>
        <authorList>
            <person name="Lu H."/>
        </authorList>
    </citation>
    <scope>NUCLEOTIDE SEQUENCE [LARGE SCALE GENOMIC DNA]</scope>
    <source>
        <strain evidence="1 2">FT80W</strain>
    </source>
</reference>